<dbReference type="Proteomes" id="UP001198200">
    <property type="component" value="Unassembled WGS sequence"/>
</dbReference>
<organism evidence="1 2">
    <name type="scientific">Anthropogastromicrobium aceti</name>
    <dbReference type="NCBI Taxonomy" id="2981768"/>
    <lineage>
        <taxon>Bacteria</taxon>
        <taxon>Bacillati</taxon>
        <taxon>Bacillota</taxon>
        <taxon>Clostridia</taxon>
        <taxon>Lachnospirales</taxon>
        <taxon>Lachnospiraceae</taxon>
        <taxon>Anthropogastromicrobium</taxon>
    </lineage>
</organism>
<dbReference type="Gene3D" id="2.130.10.10">
    <property type="entry name" value="YVTN repeat-like/Quinoprotein amine dehydrogenase"/>
    <property type="match status" value="1"/>
</dbReference>
<proteinExistence type="predicted"/>
<keyword evidence="2" id="KW-1185">Reference proteome</keyword>
<evidence type="ECO:0000313" key="2">
    <source>
        <dbReference type="Proteomes" id="UP001198200"/>
    </source>
</evidence>
<gene>
    <name evidence="1" type="ORF">LKD48_07320</name>
</gene>
<dbReference type="SUPFAM" id="SSF69304">
    <property type="entry name" value="Tricorn protease N-terminal domain"/>
    <property type="match status" value="1"/>
</dbReference>
<comment type="caution">
    <text evidence="1">The sequence shown here is derived from an EMBL/GenBank/DDBJ whole genome shotgun (WGS) entry which is preliminary data.</text>
</comment>
<name>A0AAE3E3D3_9FIRM</name>
<dbReference type="AlphaFoldDB" id="A0AAE3E3D3"/>
<dbReference type="InterPro" id="IPR015943">
    <property type="entry name" value="WD40/YVTN_repeat-like_dom_sf"/>
</dbReference>
<dbReference type="RefSeq" id="WP_308731605.1">
    <property type="nucleotide sequence ID" value="NZ_JAJEQN010000014.1"/>
</dbReference>
<sequence>MEKVCEYEGSSLWGMNGGQPESPDGTLLVYAKKPDLEDKEKQITEIWICDRNTLANARCVFTVSCGNHNGPSATFTDNDHIVFRDIINGFSAFRVLNIHTGEVVYGPIFGKESHCAENGQYPFSISEEFLDKNPDYPELNTCGIYLLDLTTGKIRRVADKKTVYDMVVKSGCTPNDHTTSMSHVQLNPSATKVMMRLSVANCPVFGALGCIDLETGKTHVIPDKPVHQLWFDDDTYMATRQYYDGSKIEMETSRIQRFTPNGECIETLGGIGNHIDGSPDRSYFVGDRAYPGYPADIFLYRRGETTPIATFGGQNFQNCTWKLQIHPNPTFSRDGKRIYFNHPVSENRTEACFVEIDDLLK</sequence>
<accession>A0AAE3E3D3</accession>
<protein>
    <submittedName>
        <fullName evidence="1">Uncharacterized protein</fullName>
    </submittedName>
</protein>
<reference evidence="1 2" key="1">
    <citation type="submission" date="2021-10" db="EMBL/GenBank/DDBJ databases">
        <title>Anaerobic single-cell dispensing facilitates the cultivation of human gut bacteria.</title>
        <authorList>
            <person name="Afrizal A."/>
        </authorList>
    </citation>
    <scope>NUCLEOTIDE SEQUENCE [LARGE SCALE GENOMIC DNA]</scope>
    <source>
        <strain evidence="1 2">CLA-AA-H224</strain>
    </source>
</reference>
<dbReference type="EMBL" id="JAJEQN010000014">
    <property type="protein sequence ID" value="MCC2221448.1"/>
    <property type="molecule type" value="Genomic_DNA"/>
</dbReference>
<evidence type="ECO:0000313" key="1">
    <source>
        <dbReference type="EMBL" id="MCC2221448.1"/>
    </source>
</evidence>